<dbReference type="Gene3D" id="3.20.20.140">
    <property type="entry name" value="Metal-dependent hydrolases"/>
    <property type="match status" value="1"/>
</dbReference>
<sequence>MRQTEFTGKAQTVLGIIDADSLGVTLPHEHLLVDTSFMFVEPTEATKKRLAHQPVTLENLYWVRLHRETSVDNLKLADEQLAIKEALLYKLAGGDTIVDLTTIGIARDPLGLARIARATGLKVIMGSGYYREASHPPELATKSEEEITEEIVRDIMVGVDNTRVRAGIIGEIGCSAPLEDSERKILRASAVAQQRTGAALNIHPTMSEDGVLEIIKILRDAGADLSRTVISHVDLRHFSPTTCRKIADAGCYLEFDTFGQFES</sequence>
<proteinExistence type="predicted"/>
<dbReference type="InterPro" id="IPR017947">
    <property type="entry name" value="AryldialkylPase_Zn-BS"/>
</dbReference>
<dbReference type="Pfam" id="PF02126">
    <property type="entry name" value="PTE"/>
    <property type="match status" value="1"/>
</dbReference>
<evidence type="ECO:0008006" key="4">
    <source>
        <dbReference type="Google" id="ProtNLM"/>
    </source>
</evidence>
<gene>
    <name evidence="3" type="ORF">LCGC14_2825310</name>
</gene>
<dbReference type="AlphaFoldDB" id="A0A0F8Z2G8"/>
<dbReference type="GO" id="GO:0016788">
    <property type="term" value="F:hydrolase activity, acting on ester bonds"/>
    <property type="evidence" value="ECO:0007669"/>
    <property type="project" value="InterPro"/>
</dbReference>
<dbReference type="PANTHER" id="PTHR10819:SF3">
    <property type="entry name" value="PHOSPHOTRIESTERASE-RELATED PROTEIN"/>
    <property type="match status" value="1"/>
</dbReference>
<comment type="caution">
    <text evidence="3">The sequence shown here is derived from an EMBL/GenBank/DDBJ whole genome shotgun (WGS) entry which is preliminary data.</text>
</comment>
<feature type="non-terminal residue" evidence="3">
    <location>
        <position position="263"/>
    </location>
</feature>
<dbReference type="EMBL" id="LAZR01053664">
    <property type="protein sequence ID" value="KKK80255.1"/>
    <property type="molecule type" value="Genomic_DNA"/>
</dbReference>
<protein>
    <recommendedName>
        <fullName evidence="4">Phosphotriesterase-related protein</fullName>
    </recommendedName>
</protein>
<dbReference type="PROSITE" id="PS01322">
    <property type="entry name" value="PHOSPHOTRIESTERASE_1"/>
    <property type="match status" value="1"/>
</dbReference>
<evidence type="ECO:0000256" key="2">
    <source>
        <dbReference type="ARBA" id="ARBA00022801"/>
    </source>
</evidence>
<accession>A0A0F8Z2G8</accession>
<dbReference type="SUPFAM" id="SSF51556">
    <property type="entry name" value="Metallo-dependent hydrolases"/>
    <property type="match status" value="1"/>
</dbReference>
<organism evidence="3">
    <name type="scientific">marine sediment metagenome</name>
    <dbReference type="NCBI Taxonomy" id="412755"/>
    <lineage>
        <taxon>unclassified sequences</taxon>
        <taxon>metagenomes</taxon>
        <taxon>ecological metagenomes</taxon>
    </lineage>
</organism>
<keyword evidence="1" id="KW-0479">Metal-binding</keyword>
<dbReference type="PANTHER" id="PTHR10819">
    <property type="entry name" value="PHOSPHOTRIESTERASE-RELATED"/>
    <property type="match status" value="1"/>
</dbReference>
<keyword evidence="2" id="KW-0378">Hydrolase</keyword>
<reference evidence="3" key="1">
    <citation type="journal article" date="2015" name="Nature">
        <title>Complex archaea that bridge the gap between prokaryotes and eukaryotes.</title>
        <authorList>
            <person name="Spang A."/>
            <person name="Saw J.H."/>
            <person name="Jorgensen S.L."/>
            <person name="Zaremba-Niedzwiedzka K."/>
            <person name="Martijn J."/>
            <person name="Lind A.E."/>
            <person name="van Eijk R."/>
            <person name="Schleper C."/>
            <person name="Guy L."/>
            <person name="Ettema T.J."/>
        </authorList>
    </citation>
    <scope>NUCLEOTIDE SEQUENCE</scope>
</reference>
<dbReference type="InterPro" id="IPR032466">
    <property type="entry name" value="Metal_Hydrolase"/>
</dbReference>
<name>A0A0F8Z2G8_9ZZZZ</name>
<evidence type="ECO:0000313" key="3">
    <source>
        <dbReference type="EMBL" id="KKK80255.1"/>
    </source>
</evidence>
<dbReference type="PROSITE" id="PS51347">
    <property type="entry name" value="PHOSPHOTRIESTERASE_2"/>
    <property type="match status" value="1"/>
</dbReference>
<evidence type="ECO:0000256" key="1">
    <source>
        <dbReference type="ARBA" id="ARBA00022723"/>
    </source>
</evidence>
<dbReference type="GO" id="GO:0008270">
    <property type="term" value="F:zinc ion binding"/>
    <property type="evidence" value="ECO:0007669"/>
    <property type="project" value="InterPro"/>
</dbReference>
<dbReference type="InterPro" id="IPR001559">
    <property type="entry name" value="Phosphotriesterase"/>
</dbReference>